<keyword evidence="10" id="KW-0175">Coiled coil</keyword>
<keyword evidence="14" id="KW-1185">Reference proteome</keyword>
<dbReference type="Pfam" id="PF05697">
    <property type="entry name" value="Trigger_N"/>
    <property type="match status" value="1"/>
</dbReference>
<evidence type="ECO:0000256" key="6">
    <source>
        <dbReference type="ARBA" id="ARBA00023186"/>
    </source>
</evidence>
<proteinExistence type="inferred from homology"/>
<dbReference type="Gene3D" id="3.30.70.1050">
    <property type="entry name" value="Trigger factor ribosome-binding domain"/>
    <property type="match status" value="1"/>
</dbReference>
<comment type="subcellular location">
    <subcellularLocation>
        <location evidence="9">Cytoplasm</location>
    </subcellularLocation>
    <text evidence="9">About half TF is bound to the ribosome near the polypeptide exit tunnel while the other half is free in the cytoplasm.</text>
</comment>
<evidence type="ECO:0000256" key="7">
    <source>
        <dbReference type="ARBA" id="ARBA00023235"/>
    </source>
</evidence>
<evidence type="ECO:0000256" key="10">
    <source>
        <dbReference type="SAM" id="Coils"/>
    </source>
</evidence>
<gene>
    <name evidence="9 13" type="primary">tig</name>
    <name evidence="13" type="ORF">AMOR_38910</name>
</gene>
<evidence type="ECO:0000256" key="5">
    <source>
        <dbReference type="ARBA" id="ARBA00023110"/>
    </source>
</evidence>
<dbReference type="HAMAP" id="MF_00303">
    <property type="entry name" value="Trigger_factor_Tig"/>
    <property type="match status" value="1"/>
</dbReference>
<name>A0ABM7WZH6_9BACT</name>
<evidence type="ECO:0000313" key="14">
    <source>
        <dbReference type="Proteomes" id="UP001162891"/>
    </source>
</evidence>
<dbReference type="InterPro" id="IPR037041">
    <property type="entry name" value="Trigger_fac_C_sf"/>
</dbReference>
<dbReference type="SUPFAM" id="SSF109998">
    <property type="entry name" value="Triger factor/SurA peptide-binding domain-like"/>
    <property type="match status" value="1"/>
</dbReference>
<dbReference type="Proteomes" id="UP001162891">
    <property type="component" value="Chromosome"/>
</dbReference>
<dbReference type="InterPro" id="IPR046357">
    <property type="entry name" value="PPIase_dom_sf"/>
</dbReference>
<dbReference type="Gene3D" id="1.10.3120.10">
    <property type="entry name" value="Trigger factor, C-terminal domain"/>
    <property type="match status" value="1"/>
</dbReference>
<dbReference type="InterPro" id="IPR008880">
    <property type="entry name" value="Trigger_fac_C"/>
</dbReference>
<dbReference type="InterPro" id="IPR008881">
    <property type="entry name" value="Trigger_fac_ribosome-bd_bac"/>
</dbReference>
<evidence type="ECO:0000259" key="12">
    <source>
        <dbReference type="Pfam" id="PF05698"/>
    </source>
</evidence>
<feature type="domain" description="Trigger factor ribosome-binding bacterial" evidence="11">
    <location>
        <begin position="1"/>
        <end position="145"/>
    </location>
</feature>
<dbReference type="NCBIfam" id="TIGR00115">
    <property type="entry name" value="tig"/>
    <property type="match status" value="1"/>
</dbReference>
<feature type="coiled-coil region" evidence="10">
    <location>
        <begin position="276"/>
        <end position="303"/>
    </location>
</feature>
<accession>A0ABM7WZH6</accession>
<evidence type="ECO:0000256" key="2">
    <source>
        <dbReference type="ARBA" id="ARBA00005464"/>
    </source>
</evidence>
<comment type="catalytic activity">
    <reaction evidence="1 9">
        <text>[protein]-peptidylproline (omega=180) = [protein]-peptidylproline (omega=0)</text>
        <dbReference type="Rhea" id="RHEA:16237"/>
        <dbReference type="Rhea" id="RHEA-COMP:10747"/>
        <dbReference type="Rhea" id="RHEA-COMP:10748"/>
        <dbReference type="ChEBI" id="CHEBI:83833"/>
        <dbReference type="ChEBI" id="CHEBI:83834"/>
        <dbReference type="EC" id="5.2.1.8"/>
    </reaction>
</comment>
<dbReference type="PIRSF" id="PIRSF003095">
    <property type="entry name" value="Trigger_factor"/>
    <property type="match status" value="1"/>
</dbReference>
<keyword evidence="9" id="KW-0963">Cytoplasm</keyword>
<keyword evidence="9" id="KW-0132">Cell division</keyword>
<evidence type="ECO:0000256" key="3">
    <source>
        <dbReference type="ARBA" id="ARBA00013194"/>
    </source>
</evidence>
<feature type="domain" description="Trigger factor C-terminal" evidence="12">
    <location>
        <begin position="266"/>
        <end position="421"/>
    </location>
</feature>
<dbReference type="EC" id="5.2.1.8" evidence="3 9"/>
<evidence type="ECO:0000256" key="8">
    <source>
        <dbReference type="ARBA" id="ARBA00029986"/>
    </source>
</evidence>
<comment type="similarity">
    <text evidence="2 9">Belongs to the FKBP-type PPIase family. Tig subfamily.</text>
</comment>
<dbReference type="SUPFAM" id="SSF54534">
    <property type="entry name" value="FKBP-like"/>
    <property type="match status" value="1"/>
</dbReference>
<sequence length="430" mass="47478">MKIQVETVSPIERKVTIEVDPERVAKELERAYTGLSRRVKLRGFRPGKAPRKVLERQFKSEVESEVAQRIVTETFAEAVRVEDLPVVAAPSVSIAEGVAEGKGMKYSARVEVKPKLEPKDYRGLEVTRKPPEVTDQMVSDELTKLQDSMAQLVPAEGRFEAQEGDWAVIDHEGTIDGLPFEGGKAESVTVKVAPGPVAEGNLGQLAGKKLGETVEIDEPFAEDHRNPALRGKTAHMKVTLKELKVRQPPAVDDALAKEVGIEGVETLEQLRGRIRSDLEKREKRRAENELKDALVKAALGKNEFEVPPALVERAIDTMIEGAAERFARQGIDIRRLELDIARMRADLREQALLQVRGALLLEAIADAEKVDVTDEDLQAEAARIADELGMPLAKVQQQVRGKEAREALKNRIREEKALALLSSAANIKSS</sequence>
<dbReference type="PANTHER" id="PTHR30560">
    <property type="entry name" value="TRIGGER FACTOR CHAPERONE AND PEPTIDYL-PROLYL CIS/TRANS ISOMERASE"/>
    <property type="match status" value="1"/>
</dbReference>
<dbReference type="InterPro" id="IPR036611">
    <property type="entry name" value="Trigger_fac_ribosome-bd_sf"/>
</dbReference>
<evidence type="ECO:0000256" key="4">
    <source>
        <dbReference type="ARBA" id="ARBA00016902"/>
    </source>
</evidence>
<organism evidence="13 14">
    <name type="scientific">Anaeromyxobacter oryzae</name>
    <dbReference type="NCBI Taxonomy" id="2918170"/>
    <lineage>
        <taxon>Bacteria</taxon>
        <taxon>Pseudomonadati</taxon>
        <taxon>Myxococcota</taxon>
        <taxon>Myxococcia</taxon>
        <taxon>Myxococcales</taxon>
        <taxon>Cystobacterineae</taxon>
        <taxon>Anaeromyxobacteraceae</taxon>
        <taxon>Anaeromyxobacter</taxon>
    </lineage>
</organism>
<evidence type="ECO:0000259" key="11">
    <source>
        <dbReference type="Pfam" id="PF05697"/>
    </source>
</evidence>
<comment type="domain">
    <text evidence="9">Consists of 3 domains; the N-terminus binds the ribosome, the middle domain has PPIase activity, while the C-terminus has intrinsic chaperone activity on its own.</text>
</comment>
<dbReference type="PANTHER" id="PTHR30560:SF3">
    <property type="entry name" value="TRIGGER FACTOR-LIKE PROTEIN TIG, CHLOROPLASTIC"/>
    <property type="match status" value="1"/>
</dbReference>
<dbReference type="InterPro" id="IPR027304">
    <property type="entry name" value="Trigger_fact/SurA_dom_sf"/>
</dbReference>
<keyword evidence="9" id="KW-0131">Cell cycle</keyword>
<protein>
    <recommendedName>
        <fullName evidence="4 9">Trigger factor</fullName>
        <shortName evidence="9">TF</shortName>
        <ecNumber evidence="3 9">5.2.1.8</ecNumber>
    </recommendedName>
    <alternativeName>
        <fullName evidence="8 9">PPIase</fullName>
    </alternativeName>
</protein>
<evidence type="ECO:0000256" key="9">
    <source>
        <dbReference type="HAMAP-Rule" id="MF_00303"/>
    </source>
</evidence>
<keyword evidence="7 9" id="KW-0413">Isomerase</keyword>
<dbReference type="Pfam" id="PF05698">
    <property type="entry name" value="Trigger_C"/>
    <property type="match status" value="1"/>
</dbReference>
<keyword evidence="5 9" id="KW-0697">Rotamase</keyword>
<dbReference type="PROSITE" id="PS50096">
    <property type="entry name" value="IQ"/>
    <property type="match status" value="1"/>
</dbReference>
<dbReference type="InterPro" id="IPR005215">
    <property type="entry name" value="Trig_fac"/>
</dbReference>
<dbReference type="EMBL" id="AP025591">
    <property type="protein sequence ID" value="BDG04895.1"/>
    <property type="molecule type" value="Genomic_DNA"/>
</dbReference>
<evidence type="ECO:0000256" key="1">
    <source>
        <dbReference type="ARBA" id="ARBA00000971"/>
    </source>
</evidence>
<reference evidence="14" key="1">
    <citation type="journal article" date="2022" name="Int. J. Syst. Evol. Microbiol.">
        <title>Anaeromyxobacter oryzae sp. nov., Anaeromyxobacter diazotrophicus sp. nov. and Anaeromyxobacter paludicola sp. nov., isolated from paddy soils.</title>
        <authorList>
            <person name="Itoh H."/>
            <person name="Xu Z."/>
            <person name="Mise K."/>
            <person name="Masuda Y."/>
            <person name="Ushijima N."/>
            <person name="Hayakawa C."/>
            <person name="Shiratori Y."/>
            <person name="Senoo K."/>
        </authorList>
    </citation>
    <scope>NUCLEOTIDE SEQUENCE [LARGE SCALE GENOMIC DNA]</scope>
    <source>
        <strain evidence="14">Red232</strain>
    </source>
</reference>
<dbReference type="SUPFAM" id="SSF102735">
    <property type="entry name" value="Trigger factor ribosome-binding domain"/>
    <property type="match status" value="1"/>
</dbReference>
<dbReference type="Gene3D" id="3.10.50.40">
    <property type="match status" value="1"/>
</dbReference>
<dbReference type="RefSeq" id="WP_248353407.1">
    <property type="nucleotide sequence ID" value="NZ_AP025591.1"/>
</dbReference>
<comment type="function">
    <text evidence="9">Involved in protein export. Acts as a chaperone by maintaining the newly synthesized protein in an open conformation. Functions as a peptidyl-prolyl cis-trans isomerase.</text>
</comment>
<evidence type="ECO:0000313" key="13">
    <source>
        <dbReference type="EMBL" id="BDG04895.1"/>
    </source>
</evidence>
<keyword evidence="6 9" id="KW-0143">Chaperone</keyword>